<name>A0A1X7UT17_AMPQE</name>
<dbReference type="InterPro" id="IPR036056">
    <property type="entry name" value="Fibrinogen-like_C"/>
</dbReference>
<proteinExistence type="predicted"/>
<dbReference type="PANTHER" id="PTHR14690:SF0">
    <property type="entry name" value="IQ MOTIF CONTAINING WITH AAA DOMAIN 1"/>
    <property type="match status" value="1"/>
</dbReference>
<dbReference type="STRING" id="400682.A0A1X7UT17"/>
<dbReference type="Pfam" id="PF00147">
    <property type="entry name" value="Fibrinogen_C"/>
    <property type="match status" value="1"/>
</dbReference>
<dbReference type="eggNOG" id="KOG0740">
    <property type="taxonomic scope" value="Eukaryota"/>
</dbReference>
<dbReference type="InterPro" id="IPR002181">
    <property type="entry name" value="Fibrinogen_a/b/g_C_dom"/>
</dbReference>
<dbReference type="EnsemblMetazoa" id="Aqu2.1.30806_001">
    <property type="protein sequence ID" value="Aqu2.1.30806_001"/>
    <property type="gene ID" value="Aqu2.1.30806"/>
</dbReference>
<organism evidence="2">
    <name type="scientific">Amphimedon queenslandica</name>
    <name type="common">Sponge</name>
    <dbReference type="NCBI Taxonomy" id="400682"/>
    <lineage>
        <taxon>Eukaryota</taxon>
        <taxon>Metazoa</taxon>
        <taxon>Porifera</taxon>
        <taxon>Demospongiae</taxon>
        <taxon>Heteroscleromorpha</taxon>
        <taxon>Haplosclerida</taxon>
        <taxon>Niphatidae</taxon>
        <taxon>Amphimedon</taxon>
    </lineage>
</organism>
<dbReference type="SUPFAM" id="SSF56496">
    <property type="entry name" value="Fibrinogen C-terminal domain-like"/>
    <property type="match status" value="1"/>
</dbReference>
<dbReference type="PANTHER" id="PTHR14690">
    <property type="entry name" value="IQ MOTIF CONTAINING WITH AAA DOMAIN 1"/>
    <property type="match status" value="1"/>
</dbReference>
<sequence length="169" mass="18684">MSPLRVQKTDNGGWTVFQRRQDGSVDFYRDWTDYENGFGDLTVSEPVGPNNTDKNAVKIEPMPSLADVKRVLTEHCILALGKVWHWFVPIGTVQAVLIIKLKGAHEKAPPIKSVMITGPRGTGKKSICTETGTNLFNLRPSNVAGKFLGKAGLNMLLHMVFKCSGRVLY</sequence>
<dbReference type="InterPro" id="IPR052267">
    <property type="entry name" value="N-DRC_Component"/>
</dbReference>
<evidence type="ECO:0000313" key="2">
    <source>
        <dbReference type="EnsemblMetazoa" id="Aqu2.1.30806_001"/>
    </source>
</evidence>
<reference evidence="2" key="1">
    <citation type="submission" date="2017-05" db="UniProtKB">
        <authorList>
            <consortium name="EnsemblMetazoa"/>
        </authorList>
    </citation>
    <scope>IDENTIFICATION</scope>
</reference>
<protein>
    <recommendedName>
        <fullName evidence="1">Fibrinogen C-terminal domain-containing protein</fullName>
    </recommendedName>
</protein>
<dbReference type="InterPro" id="IPR014716">
    <property type="entry name" value="Fibrinogen_a/b/g_C_1"/>
</dbReference>
<feature type="domain" description="Fibrinogen C-terminal" evidence="1">
    <location>
        <begin position="1"/>
        <end position="45"/>
    </location>
</feature>
<dbReference type="InParanoid" id="A0A1X7UT17"/>
<evidence type="ECO:0000259" key="1">
    <source>
        <dbReference type="PROSITE" id="PS51406"/>
    </source>
</evidence>
<dbReference type="Gene3D" id="3.90.215.10">
    <property type="entry name" value="Gamma Fibrinogen, chain A, domain 1"/>
    <property type="match status" value="1"/>
</dbReference>
<dbReference type="AlphaFoldDB" id="A0A1X7UT17"/>
<dbReference type="eggNOG" id="KOG2579">
    <property type="taxonomic scope" value="Eukaryota"/>
</dbReference>
<dbReference type="OrthoDB" id="3046016at2759"/>
<dbReference type="PROSITE" id="PS51406">
    <property type="entry name" value="FIBRINOGEN_C_2"/>
    <property type="match status" value="1"/>
</dbReference>
<accession>A0A1X7UT17</accession>